<dbReference type="InterPro" id="IPR000600">
    <property type="entry name" value="ROK"/>
</dbReference>
<dbReference type="InterPro" id="IPR011991">
    <property type="entry name" value="ArsR-like_HTH"/>
</dbReference>
<dbReference type="PANTHER" id="PTHR18964">
    <property type="entry name" value="ROK (REPRESSOR, ORF, KINASE) FAMILY"/>
    <property type="match status" value="1"/>
</dbReference>
<dbReference type="InterPro" id="IPR036390">
    <property type="entry name" value="WH_DNA-bd_sf"/>
</dbReference>
<dbReference type="CDD" id="cd23763">
    <property type="entry name" value="ASKHA_ATPase_ROK"/>
    <property type="match status" value="1"/>
</dbReference>
<evidence type="ECO:0000313" key="3">
    <source>
        <dbReference type="EMBL" id="RJL35391.1"/>
    </source>
</evidence>
<proteinExistence type="inferred from homology"/>
<dbReference type="Pfam" id="PF12802">
    <property type="entry name" value="MarR_2"/>
    <property type="match status" value="1"/>
</dbReference>
<name>A0A3A4B2K9_9ACTN</name>
<dbReference type="GO" id="GO:0003700">
    <property type="term" value="F:DNA-binding transcription factor activity"/>
    <property type="evidence" value="ECO:0007669"/>
    <property type="project" value="InterPro"/>
</dbReference>
<gene>
    <name evidence="3" type="ORF">D5H75_00785</name>
</gene>
<comment type="similarity">
    <text evidence="1">Belongs to the ROK (NagC/XylR) family.</text>
</comment>
<dbReference type="Pfam" id="PF00480">
    <property type="entry name" value="ROK"/>
    <property type="match status" value="1"/>
</dbReference>
<dbReference type="CDD" id="cd00090">
    <property type="entry name" value="HTH_ARSR"/>
    <property type="match status" value="1"/>
</dbReference>
<protein>
    <submittedName>
        <fullName evidence="3">ROK family transcriptional regulator</fullName>
    </submittedName>
</protein>
<organism evidence="3 4">
    <name type="scientific">Bailinhaonella thermotolerans</name>
    <dbReference type="NCBI Taxonomy" id="1070861"/>
    <lineage>
        <taxon>Bacteria</taxon>
        <taxon>Bacillati</taxon>
        <taxon>Actinomycetota</taxon>
        <taxon>Actinomycetes</taxon>
        <taxon>Streptosporangiales</taxon>
        <taxon>Streptosporangiaceae</taxon>
        <taxon>Bailinhaonella</taxon>
    </lineage>
</organism>
<dbReference type="Proteomes" id="UP000265768">
    <property type="component" value="Unassembled WGS sequence"/>
</dbReference>
<sequence>MSQPTPGTPSLLRAINDRAALEVMLDRGPLTRAELAAVTGISKPTASQLLTRLQRAGLVVAGGLREGGPGRTAELYAVNPRAAYVAGVGVTSARIAVKVAGLTGEVLGEHVLPTPGRAAGDVVARLRTALTEALGPLRVTDLNRVVIGIGGAVNPATGRLTYAAHIPGWHIPRLVQTLSDGLGVRVQVENDVNLIAQAEQAHGVAAGESDFVVLWVGEGIGLASVIGGRLHRGATGGAGEVGYMPLPGAPTARELGRSANHGMQALVGGPAVHRIMRAHGFRGHGPAEAVRAAVRALDEHGPADRRARAGAALDEVAARVATGLTSIITVVDPALVVLTGGVLLGGGEALRARVERELHTMSLARPPLRLSALGPEPVLDGALALALRRAQDELFASTVPAAAT</sequence>
<evidence type="ECO:0000313" key="4">
    <source>
        <dbReference type="Proteomes" id="UP000265768"/>
    </source>
</evidence>
<dbReference type="Gene3D" id="3.30.420.40">
    <property type="match status" value="2"/>
</dbReference>
<evidence type="ECO:0000256" key="1">
    <source>
        <dbReference type="ARBA" id="ARBA00006479"/>
    </source>
</evidence>
<dbReference type="SUPFAM" id="SSF53067">
    <property type="entry name" value="Actin-like ATPase domain"/>
    <property type="match status" value="1"/>
</dbReference>
<reference evidence="3 4" key="1">
    <citation type="submission" date="2018-09" db="EMBL/GenBank/DDBJ databases">
        <title>YIM 75507 draft genome.</title>
        <authorList>
            <person name="Tang S."/>
            <person name="Feng Y."/>
        </authorList>
    </citation>
    <scope>NUCLEOTIDE SEQUENCE [LARGE SCALE GENOMIC DNA]</scope>
    <source>
        <strain evidence="3 4">YIM 75507</strain>
    </source>
</reference>
<comment type="caution">
    <text evidence="3">The sequence shown here is derived from an EMBL/GenBank/DDBJ whole genome shotgun (WGS) entry which is preliminary data.</text>
</comment>
<dbReference type="AlphaFoldDB" id="A0A3A4B2K9"/>
<dbReference type="OrthoDB" id="3523179at2"/>
<dbReference type="RefSeq" id="WP_119924361.1">
    <property type="nucleotide sequence ID" value="NZ_QZEY01000001.1"/>
</dbReference>
<dbReference type="PANTHER" id="PTHR18964:SF149">
    <property type="entry name" value="BIFUNCTIONAL UDP-N-ACETYLGLUCOSAMINE 2-EPIMERASE_N-ACETYLMANNOSAMINE KINASE"/>
    <property type="match status" value="1"/>
</dbReference>
<evidence type="ECO:0000259" key="2">
    <source>
        <dbReference type="Pfam" id="PF12802"/>
    </source>
</evidence>
<dbReference type="SUPFAM" id="SSF46785">
    <property type="entry name" value="Winged helix' DNA-binding domain"/>
    <property type="match status" value="1"/>
</dbReference>
<accession>A0A3A4B2K9</accession>
<dbReference type="InterPro" id="IPR000835">
    <property type="entry name" value="HTH_MarR-typ"/>
</dbReference>
<dbReference type="Gene3D" id="1.10.10.10">
    <property type="entry name" value="Winged helix-like DNA-binding domain superfamily/Winged helix DNA-binding domain"/>
    <property type="match status" value="1"/>
</dbReference>
<dbReference type="InterPro" id="IPR043129">
    <property type="entry name" value="ATPase_NBD"/>
</dbReference>
<dbReference type="EMBL" id="QZEY01000001">
    <property type="protein sequence ID" value="RJL35391.1"/>
    <property type="molecule type" value="Genomic_DNA"/>
</dbReference>
<dbReference type="InterPro" id="IPR036388">
    <property type="entry name" value="WH-like_DNA-bd_sf"/>
</dbReference>
<keyword evidence="4" id="KW-1185">Reference proteome</keyword>
<feature type="domain" description="HTH marR-type" evidence="2">
    <location>
        <begin position="20"/>
        <end position="61"/>
    </location>
</feature>